<evidence type="ECO:0000313" key="10">
    <source>
        <dbReference type="EMBL" id="MFD1709632.1"/>
    </source>
</evidence>
<dbReference type="PANTHER" id="PTHR30574">
    <property type="entry name" value="INNER MEMBRANE PROTEIN YEDE"/>
    <property type="match status" value="1"/>
</dbReference>
<comment type="caution">
    <text evidence="10">The sequence shown here is derived from an EMBL/GenBank/DDBJ whole genome shotgun (WGS) entry which is preliminary data.</text>
</comment>
<organism evidence="10 11">
    <name type="scientific">Ottowia flava</name>
    <dbReference type="NCBI Taxonomy" id="2675430"/>
    <lineage>
        <taxon>Bacteria</taxon>
        <taxon>Pseudomonadati</taxon>
        <taxon>Pseudomonadota</taxon>
        <taxon>Betaproteobacteria</taxon>
        <taxon>Burkholderiales</taxon>
        <taxon>Comamonadaceae</taxon>
        <taxon>Ottowia</taxon>
    </lineage>
</organism>
<feature type="transmembrane region" description="Helical" evidence="9">
    <location>
        <begin position="124"/>
        <end position="145"/>
    </location>
</feature>
<feature type="transmembrane region" description="Helical" evidence="9">
    <location>
        <begin position="6"/>
        <end position="30"/>
    </location>
</feature>
<keyword evidence="4" id="KW-0997">Cell inner membrane</keyword>
<dbReference type="RefSeq" id="WP_147913475.1">
    <property type="nucleotide sequence ID" value="NZ_JBHUEJ010000008.1"/>
</dbReference>
<keyword evidence="6 9" id="KW-1133">Transmembrane helix</keyword>
<feature type="transmembrane region" description="Helical" evidence="9">
    <location>
        <begin position="171"/>
        <end position="193"/>
    </location>
</feature>
<gene>
    <name evidence="10" type="ORF">ACFSF0_03365</name>
</gene>
<evidence type="ECO:0000256" key="2">
    <source>
        <dbReference type="ARBA" id="ARBA00022448"/>
    </source>
</evidence>
<name>A0ABW4KRB0_9BURK</name>
<evidence type="ECO:0000256" key="6">
    <source>
        <dbReference type="ARBA" id="ARBA00022989"/>
    </source>
</evidence>
<feature type="transmembrane region" description="Helical" evidence="9">
    <location>
        <begin position="205"/>
        <end position="227"/>
    </location>
</feature>
<comment type="similarity">
    <text evidence="8">Belongs to the TsuA/YedE (TC 9.B.102) family.</text>
</comment>
<accession>A0ABW4KRB0</accession>
<keyword evidence="7 9" id="KW-0472">Membrane</keyword>
<comment type="subcellular location">
    <subcellularLocation>
        <location evidence="1">Cell inner membrane</location>
        <topology evidence="1">Multi-pass membrane protein</topology>
    </subcellularLocation>
</comment>
<dbReference type="Pfam" id="PF04143">
    <property type="entry name" value="Sulf_transp"/>
    <property type="match status" value="1"/>
</dbReference>
<dbReference type="PANTHER" id="PTHR30574:SF1">
    <property type="entry name" value="SULPHUR TRANSPORT DOMAIN-CONTAINING PROTEIN"/>
    <property type="match status" value="1"/>
</dbReference>
<feature type="transmembrane region" description="Helical" evidence="9">
    <location>
        <begin position="326"/>
        <end position="347"/>
    </location>
</feature>
<dbReference type="InterPro" id="IPR007272">
    <property type="entry name" value="Sulf_transp_TsuA/YedE"/>
</dbReference>
<evidence type="ECO:0000256" key="8">
    <source>
        <dbReference type="ARBA" id="ARBA00035655"/>
    </source>
</evidence>
<dbReference type="Proteomes" id="UP001597304">
    <property type="component" value="Unassembled WGS sequence"/>
</dbReference>
<evidence type="ECO:0000256" key="1">
    <source>
        <dbReference type="ARBA" id="ARBA00004429"/>
    </source>
</evidence>
<keyword evidence="5 9" id="KW-0812">Transmembrane</keyword>
<protein>
    <submittedName>
        <fullName evidence="10">YeeE/YedE family protein</fullName>
    </submittedName>
</protein>
<reference evidence="11" key="1">
    <citation type="journal article" date="2019" name="Int. J. Syst. Evol. Microbiol.">
        <title>The Global Catalogue of Microorganisms (GCM) 10K type strain sequencing project: providing services to taxonomists for standard genome sequencing and annotation.</title>
        <authorList>
            <consortium name="The Broad Institute Genomics Platform"/>
            <consortium name="The Broad Institute Genome Sequencing Center for Infectious Disease"/>
            <person name="Wu L."/>
            <person name="Ma J."/>
        </authorList>
    </citation>
    <scope>NUCLEOTIDE SEQUENCE [LARGE SCALE GENOMIC DNA]</scope>
    <source>
        <strain evidence="11">LMG 29247</strain>
    </source>
</reference>
<feature type="transmembrane region" description="Helical" evidence="9">
    <location>
        <begin position="51"/>
        <end position="72"/>
    </location>
</feature>
<evidence type="ECO:0000256" key="3">
    <source>
        <dbReference type="ARBA" id="ARBA00022475"/>
    </source>
</evidence>
<keyword evidence="11" id="KW-1185">Reference proteome</keyword>
<feature type="transmembrane region" description="Helical" evidence="9">
    <location>
        <begin position="299"/>
        <end position="320"/>
    </location>
</feature>
<evidence type="ECO:0000256" key="4">
    <source>
        <dbReference type="ARBA" id="ARBA00022519"/>
    </source>
</evidence>
<evidence type="ECO:0000256" key="9">
    <source>
        <dbReference type="SAM" id="Phobius"/>
    </source>
</evidence>
<evidence type="ECO:0000313" key="11">
    <source>
        <dbReference type="Proteomes" id="UP001597304"/>
    </source>
</evidence>
<evidence type="ECO:0000256" key="5">
    <source>
        <dbReference type="ARBA" id="ARBA00022692"/>
    </source>
</evidence>
<keyword evidence="3" id="KW-1003">Cell membrane</keyword>
<dbReference type="EMBL" id="JBHUEJ010000008">
    <property type="protein sequence ID" value="MFD1709632.1"/>
    <property type="molecule type" value="Genomic_DNA"/>
</dbReference>
<feature type="transmembrane region" description="Helical" evidence="9">
    <location>
        <begin position="84"/>
        <end position="104"/>
    </location>
</feature>
<evidence type="ECO:0000256" key="7">
    <source>
        <dbReference type="ARBA" id="ARBA00023136"/>
    </source>
</evidence>
<proteinExistence type="inferred from homology"/>
<keyword evidence="2" id="KW-0813">Transport</keyword>
<feature type="transmembrane region" description="Helical" evidence="9">
    <location>
        <begin position="259"/>
        <end position="279"/>
    </location>
</feature>
<sequence>MESEVSHVLWAGLALGAAFGAAAQVSRFCLLRGLRQSVGRDDAQRDGSPALQAFALALAVALLGAQALAYLGQIDWANAPVVRARFSVTAVFIGGLLFGVGMALARSCGARALVLLGSGNLRALVTLLGLAIAAQASLTGVLAPLRNWLQGWGTVTLTHATLPAQLQAQGLPAPLAVGLATAVPVLALLLFAVRRPSLRRSRREWLGALAIGALVAAGWWISAHVGVDPFEPIPMSSLSFVGPVADALLYLQMSLGRKFSLGAAIVVGTLLGALVAALATRTARWEGFDSPSRLAGSIVGGLLMGFGGVVAVGCTIGQALSGLSALAFASVPAVAGIVVGALITLRLRPRGLGAGKPLPA</sequence>